<keyword evidence="2" id="KW-0812">Transmembrane</keyword>
<accession>A0A9D1FUP2</accession>
<evidence type="ECO:0000256" key="1">
    <source>
        <dbReference type="SAM" id="MobiDB-lite"/>
    </source>
</evidence>
<comment type="caution">
    <text evidence="3">The sequence shown here is derived from an EMBL/GenBank/DDBJ whole genome shotgun (WGS) entry which is preliminary data.</text>
</comment>
<feature type="region of interest" description="Disordered" evidence="1">
    <location>
        <begin position="165"/>
        <end position="186"/>
    </location>
</feature>
<feature type="transmembrane region" description="Helical" evidence="2">
    <location>
        <begin position="12"/>
        <end position="34"/>
    </location>
</feature>
<dbReference type="Proteomes" id="UP000824141">
    <property type="component" value="Unassembled WGS sequence"/>
</dbReference>
<name>A0A9D1FUP2_9FIRM</name>
<protein>
    <recommendedName>
        <fullName evidence="5">DUF3592 domain-containing protein</fullName>
    </recommendedName>
</protein>
<reference evidence="3" key="1">
    <citation type="submission" date="2020-10" db="EMBL/GenBank/DDBJ databases">
        <authorList>
            <person name="Gilroy R."/>
        </authorList>
    </citation>
    <scope>NUCLEOTIDE SEQUENCE</scope>
    <source>
        <strain evidence="3">6086</strain>
    </source>
</reference>
<reference evidence="3" key="2">
    <citation type="journal article" date="2021" name="PeerJ">
        <title>Extensive microbial diversity within the chicken gut microbiome revealed by metagenomics and culture.</title>
        <authorList>
            <person name="Gilroy R."/>
            <person name="Ravi A."/>
            <person name="Getino M."/>
            <person name="Pursley I."/>
            <person name="Horton D.L."/>
            <person name="Alikhan N.F."/>
            <person name="Baker D."/>
            <person name="Gharbi K."/>
            <person name="Hall N."/>
            <person name="Watson M."/>
            <person name="Adriaenssens E.M."/>
            <person name="Foster-Nyarko E."/>
            <person name="Jarju S."/>
            <person name="Secka A."/>
            <person name="Antonio M."/>
            <person name="Oren A."/>
            <person name="Chaudhuri R.R."/>
            <person name="La Ragione R."/>
            <person name="Hildebrand F."/>
            <person name="Pallen M.J."/>
        </authorList>
    </citation>
    <scope>NUCLEOTIDE SEQUENCE</scope>
    <source>
        <strain evidence="3">6086</strain>
    </source>
</reference>
<evidence type="ECO:0000256" key="2">
    <source>
        <dbReference type="SAM" id="Phobius"/>
    </source>
</evidence>
<organism evidence="3 4">
    <name type="scientific">Candidatus Caccousia stercoris</name>
    <dbReference type="NCBI Taxonomy" id="2840723"/>
    <lineage>
        <taxon>Bacteria</taxon>
        <taxon>Bacillati</taxon>
        <taxon>Bacillota</taxon>
        <taxon>Clostridia</taxon>
        <taxon>Eubacteriales</taxon>
        <taxon>Oscillospiraceae</taxon>
        <taxon>Oscillospiraceae incertae sedis</taxon>
        <taxon>Candidatus Caccousia</taxon>
    </lineage>
</organism>
<dbReference type="AlphaFoldDB" id="A0A9D1FUP2"/>
<feature type="transmembrane region" description="Helical" evidence="2">
    <location>
        <begin position="137"/>
        <end position="157"/>
    </location>
</feature>
<evidence type="ECO:0000313" key="3">
    <source>
        <dbReference type="EMBL" id="HIS79660.1"/>
    </source>
</evidence>
<feature type="compositionally biased region" description="Basic residues" evidence="1">
    <location>
        <begin position="175"/>
        <end position="186"/>
    </location>
</feature>
<sequence>MHKDPVKRKERLYSLIGLIVGIGLLVGGIIGVIASRIDANEYANTDDIQKVEAVIEEISSKDEKDDDNMITGTDYRTKLSFVVDGKTFYGNYDFYASARDYEKKAAYDQLKKGDTISVEIYKTSDGEYKLSSDNNPFIFLLYCAAIPVGAFVIYVFVRDLLGKKSKQENSNPTGKGKKSGTGKAGR</sequence>
<proteinExistence type="predicted"/>
<evidence type="ECO:0008006" key="5">
    <source>
        <dbReference type="Google" id="ProtNLM"/>
    </source>
</evidence>
<evidence type="ECO:0000313" key="4">
    <source>
        <dbReference type="Proteomes" id="UP000824141"/>
    </source>
</evidence>
<gene>
    <name evidence="3" type="ORF">IAD03_09855</name>
</gene>
<keyword evidence="2" id="KW-0472">Membrane</keyword>
<keyword evidence="2" id="KW-1133">Transmembrane helix</keyword>
<dbReference type="EMBL" id="DVJM01000217">
    <property type="protein sequence ID" value="HIS79660.1"/>
    <property type="molecule type" value="Genomic_DNA"/>
</dbReference>